<dbReference type="WBParaSite" id="SSTP_0000464100.1">
    <property type="protein sequence ID" value="SSTP_0000464100.1"/>
    <property type="gene ID" value="SSTP_0000464100"/>
</dbReference>
<sequence length="226" mass="25385">MTTTSDILLNLTKKNSNYEVEDNSYSIDADGKEDIQRTEMPLYSNMFKNFNYNESNISSLSSPSQSISPTIFPKERFATLESDISTSITAEELHSLIIQGDKVLADNFLRLFMKSPTLTEYLSRILIKNTEVAMERLKLIQLNNELNLSNHSSRFPTPIPGQGLFESSECNSPLTEIAPSITSDASSEMSLYEEAVNEVLMESTTQVTQHEYEAILGMLQLKNSCN</sequence>
<protein>
    <submittedName>
        <fullName evidence="2 3">Uncharacterized protein</fullName>
    </submittedName>
</protein>
<dbReference type="WBParaSite" id="TCONS_00007436.p1">
    <property type="protein sequence ID" value="TCONS_00007436.p1"/>
    <property type="gene ID" value="XLOC_005467"/>
</dbReference>
<keyword evidence="1" id="KW-1185">Reference proteome</keyword>
<name>A0A0K0E557_STRER</name>
<accession>A0A0K0E557</accession>
<proteinExistence type="predicted"/>
<evidence type="ECO:0000313" key="3">
    <source>
        <dbReference type="WBParaSite" id="TCONS_00007436.p1"/>
    </source>
</evidence>
<evidence type="ECO:0000313" key="2">
    <source>
        <dbReference type="WBParaSite" id="SSTP_0000464100.1"/>
    </source>
</evidence>
<dbReference type="Proteomes" id="UP000035681">
    <property type="component" value="Unplaced"/>
</dbReference>
<reference evidence="2" key="1">
    <citation type="submission" date="2015-08" db="UniProtKB">
        <authorList>
            <consortium name="WormBaseParasite"/>
        </authorList>
    </citation>
    <scope>IDENTIFICATION</scope>
</reference>
<organism evidence="2">
    <name type="scientific">Strongyloides stercoralis</name>
    <name type="common">Threadworm</name>
    <dbReference type="NCBI Taxonomy" id="6248"/>
    <lineage>
        <taxon>Eukaryota</taxon>
        <taxon>Metazoa</taxon>
        <taxon>Ecdysozoa</taxon>
        <taxon>Nematoda</taxon>
        <taxon>Chromadorea</taxon>
        <taxon>Rhabditida</taxon>
        <taxon>Tylenchina</taxon>
        <taxon>Panagrolaimomorpha</taxon>
        <taxon>Strongyloidoidea</taxon>
        <taxon>Strongyloididae</taxon>
        <taxon>Strongyloides</taxon>
    </lineage>
</organism>
<dbReference type="AlphaFoldDB" id="A0A0K0E557"/>
<evidence type="ECO:0000313" key="1">
    <source>
        <dbReference type="Proteomes" id="UP000035681"/>
    </source>
</evidence>